<dbReference type="InterPro" id="IPR010730">
    <property type="entry name" value="HET"/>
</dbReference>
<keyword evidence="4" id="KW-1185">Reference proteome</keyword>
<comment type="caution">
    <text evidence="3">The sequence shown here is derived from an EMBL/GenBank/DDBJ whole genome shotgun (WGS) entry which is preliminary data.</text>
</comment>
<dbReference type="PANTHER" id="PTHR24148">
    <property type="entry name" value="ANKYRIN REPEAT DOMAIN-CONTAINING PROTEIN 39 HOMOLOG-RELATED"/>
    <property type="match status" value="1"/>
</dbReference>
<feature type="domain" description="Heterokaryon incompatibility" evidence="2">
    <location>
        <begin position="558"/>
        <end position="723"/>
    </location>
</feature>
<dbReference type="EMBL" id="JAGMUV010000006">
    <property type="protein sequence ID" value="KAH7152885.1"/>
    <property type="molecule type" value="Genomic_DNA"/>
</dbReference>
<name>A0A9P9F3D0_9HYPO</name>
<organism evidence="3 4">
    <name type="scientific">Dactylonectria macrodidyma</name>
    <dbReference type="NCBI Taxonomy" id="307937"/>
    <lineage>
        <taxon>Eukaryota</taxon>
        <taxon>Fungi</taxon>
        <taxon>Dikarya</taxon>
        <taxon>Ascomycota</taxon>
        <taxon>Pezizomycotina</taxon>
        <taxon>Sordariomycetes</taxon>
        <taxon>Hypocreomycetidae</taxon>
        <taxon>Hypocreales</taxon>
        <taxon>Nectriaceae</taxon>
        <taxon>Dactylonectria</taxon>
    </lineage>
</organism>
<dbReference type="OrthoDB" id="3140657at2759"/>
<dbReference type="Pfam" id="PF06985">
    <property type="entry name" value="HET"/>
    <property type="match status" value="1"/>
</dbReference>
<evidence type="ECO:0000313" key="4">
    <source>
        <dbReference type="Proteomes" id="UP000738349"/>
    </source>
</evidence>
<dbReference type="Pfam" id="PF26639">
    <property type="entry name" value="Het-6_barrel"/>
    <property type="match status" value="1"/>
</dbReference>
<dbReference type="PANTHER" id="PTHR24148:SF64">
    <property type="entry name" value="HETEROKARYON INCOMPATIBILITY DOMAIN-CONTAINING PROTEIN"/>
    <property type="match status" value="1"/>
</dbReference>
<dbReference type="AlphaFoldDB" id="A0A9P9F3D0"/>
<protein>
    <submittedName>
        <fullName evidence="3">Heterokaryon incompatibility protein-domain-containing protein</fullName>
    </submittedName>
</protein>
<dbReference type="InterPro" id="IPR052895">
    <property type="entry name" value="HetReg/Transcr_Mod"/>
</dbReference>
<sequence length="1155" mass="131785">MISSTRAFRTVFLVPSTKGFLSWHKLISSDMVKSAARRVVIYSSANAREDISDGMLFLPSQDEAFLLPIHDNVFDLPFEGKTRDVTFWDALSRLNDLTLVNVICLRFPLACQAVVDPSLFVEHDSATRILTLQAVFKAIKNRARRPDTARISSLTIKHLQNLPISSFTSSDLFKSVTKDLDRLHLEVVEEYHLSNRGFDLHCPERVRFEPYMRRAWLIPLASRLTSLSLYIRDCWGTMPGTFNGHSLVFPHLKTLSLGSYTISHYNHLDWVLVQPSLKSLRPDKCFIVSYMCVNNYLVEKWRTQTHDWEKLPQGAFGFRGLGVSVYHFPGTCEFVFDNIRTRLPNLVDFQFNSDPRITGFDDPDLFLMCLSPTRYIAFDRYMASWIHVNSQDGELKFSDDTPPEAEVLSGHEYDGEEWEEWDERDEWNGYEADTEEDHWDPPVKPNRARETMEGDGRALEALRKATIERRRQIKLPVWPCDLFKTIAITFPRHLSMSSILPEESMTTQSGSIYQHVPFSKGDGTHQIRRLILVRGTFNDRLVARLDTTALTHEHPPQFEALSYVWGSEDKPSQITVTADDDASREFSLAVTQNLDSALRHLRSADRDRMLWIDAICIDQGNLEERSSQVANMTTVYELATRVIVWLGPEADDSDLAIARMRDLGSKVAVDHLRCALAPALDIEPDELHWSDAACRLPYNEREFCAIETLFKRVWFTRLWVLQETRLSNPDATVVCGYSTIRWRTLLNALWCFLIKEPQRHFMIDELGRYWSLTRFLDLHDPNMVKDMAGLCHQTSFLNCSDNRDRVYALVPLTESFSLRDLDITPDYSAKVSEVYQNFVLQYINHYGDINIIAIAGPRDLSPSTVTAPSWVPSFHTRPETNYITSTWGGKSFVADWKYLEGGILRVAGIYCATVETAKPLSIPVNGTGSVQFAVQAVAPTNIRDETYVTGGSMMEAFGATLTCYEDVQYEPPTSTTWASSDITDCTTTLLETRDQQESFTSRMRYFVTIVRDNAQGRAFVTTQEGYIALAPQQTQPGDIICTLLGLQNQIVLRKMDDGTFKVVGVCFAYGLNFGEAVLGRIPDNYRMVSTYNEELKTYLGVFENKETGEIETVDPRLKSVRFRTLERKGVASERYVIERDELARIGTKVVDFDLA</sequence>
<proteinExistence type="predicted"/>
<reference evidence="3" key="1">
    <citation type="journal article" date="2021" name="Nat. Commun.">
        <title>Genetic determinants of endophytism in the Arabidopsis root mycobiome.</title>
        <authorList>
            <person name="Mesny F."/>
            <person name="Miyauchi S."/>
            <person name="Thiergart T."/>
            <person name="Pickel B."/>
            <person name="Atanasova L."/>
            <person name="Karlsson M."/>
            <person name="Huettel B."/>
            <person name="Barry K.W."/>
            <person name="Haridas S."/>
            <person name="Chen C."/>
            <person name="Bauer D."/>
            <person name="Andreopoulos W."/>
            <person name="Pangilinan J."/>
            <person name="LaButti K."/>
            <person name="Riley R."/>
            <person name="Lipzen A."/>
            <person name="Clum A."/>
            <person name="Drula E."/>
            <person name="Henrissat B."/>
            <person name="Kohler A."/>
            <person name="Grigoriev I.V."/>
            <person name="Martin F.M."/>
            <person name="Hacquard S."/>
        </authorList>
    </citation>
    <scope>NUCLEOTIDE SEQUENCE</scope>
    <source>
        <strain evidence="3">MPI-CAGE-AT-0147</strain>
    </source>
</reference>
<evidence type="ECO:0000259" key="2">
    <source>
        <dbReference type="Pfam" id="PF06985"/>
    </source>
</evidence>
<evidence type="ECO:0000256" key="1">
    <source>
        <dbReference type="SAM" id="MobiDB-lite"/>
    </source>
</evidence>
<evidence type="ECO:0000313" key="3">
    <source>
        <dbReference type="EMBL" id="KAH7152885.1"/>
    </source>
</evidence>
<gene>
    <name evidence="3" type="ORF">EDB81DRAFT_945823</name>
</gene>
<feature type="region of interest" description="Disordered" evidence="1">
    <location>
        <begin position="432"/>
        <end position="454"/>
    </location>
</feature>
<dbReference type="Proteomes" id="UP000738349">
    <property type="component" value="Unassembled WGS sequence"/>
</dbReference>
<accession>A0A9P9F3D0</accession>